<evidence type="ECO:0000313" key="2">
    <source>
        <dbReference type="EnsemblPlants" id="cds.evm.model.05.1286"/>
    </source>
</evidence>
<accession>A0A803PKR1</accession>
<name>A0A803PKR1_CANSA</name>
<dbReference type="EMBL" id="UZAU01000521">
    <property type="status" value="NOT_ANNOTATED_CDS"/>
    <property type="molecule type" value="Genomic_DNA"/>
</dbReference>
<reference evidence="2" key="2">
    <citation type="submission" date="2021-03" db="UniProtKB">
        <authorList>
            <consortium name="EnsemblPlants"/>
        </authorList>
    </citation>
    <scope>IDENTIFICATION</scope>
</reference>
<dbReference type="Proteomes" id="UP000596661">
    <property type="component" value="Chromosome 5"/>
</dbReference>
<sequence>MLVDNYALNHGSMSAHVDDYSTFDTLPEGHINPASAGKPIANFAVTVVRHTFDKILPKHRMMARPANEEKDAVGDVKVQKVKDQGEVRPATPSDAKVDEEEGVAQMLPFVAIMRKESQFSRREVQQEINGFPTIRVVTMKKMTNLLNRGLLENVECFIPSPDALITTQKGYRLALGAHKHYKLHLADFVPKVEALEETGSKQEAPSKEKKKRKAPLKIQESQPRGAEREYSSNDDLPSLLVWENDLAFVHDMSQKFFQALKKRSGDTFGQVPPTKRLNVDEVPLKEKSSVESPINLSEEVVSEVELLDN</sequence>
<reference evidence="2" key="1">
    <citation type="submission" date="2018-11" db="EMBL/GenBank/DDBJ databases">
        <authorList>
            <person name="Grassa J C."/>
        </authorList>
    </citation>
    <scope>NUCLEOTIDE SEQUENCE [LARGE SCALE GENOMIC DNA]</scope>
</reference>
<feature type="region of interest" description="Disordered" evidence="1">
    <location>
        <begin position="197"/>
        <end position="232"/>
    </location>
</feature>
<organism evidence="2 3">
    <name type="scientific">Cannabis sativa</name>
    <name type="common">Hemp</name>
    <name type="synonym">Marijuana</name>
    <dbReference type="NCBI Taxonomy" id="3483"/>
    <lineage>
        <taxon>Eukaryota</taxon>
        <taxon>Viridiplantae</taxon>
        <taxon>Streptophyta</taxon>
        <taxon>Embryophyta</taxon>
        <taxon>Tracheophyta</taxon>
        <taxon>Spermatophyta</taxon>
        <taxon>Magnoliopsida</taxon>
        <taxon>eudicotyledons</taxon>
        <taxon>Gunneridae</taxon>
        <taxon>Pentapetalae</taxon>
        <taxon>rosids</taxon>
        <taxon>fabids</taxon>
        <taxon>Rosales</taxon>
        <taxon>Cannabaceae</taxon>
        <taxon>Cannabis</taxon>
    </lineage>
</organism>
<proteinExistence type="predicted"/>
<evidence type="ECO:0000313" key="3">
    <source>
        <dbReference type="Proteomes" id="UP000596661"/>
    </source>
</evidence>
<evidence type="ECO:0000256" key="1">
    <source>
        <dbReference type="SAM" id="MobiDB-lite"/>
    </source>
</evidence>
<keyword evidence="3" id="KW-1185">Reference proteome</keyword>
<feature type="compositionally biased region" description="Basic and acidic residues" evidence="1">
    <location>
        <begin position="198"/>
        <end position="207"/>
    </location>
</feature>
<dbReference type="AlphaFoldDB" id="A0A803PKR1"/>
<protein>
    <submittedName>
        <fullName evidence="2">Uncharacterized protein</fullName>
    </submittedName>
</protein>
<dbReference type="EnsemblPlants" id="evm.model.05.1286">
    <property type="protein sequence ID" value="cds.evm.model.05.1286"/>
    <property type="gene ID" value="evm.TU.05.1286"/>
</dbReference>
<dbReference type="Gramene" id="evm.model.05.1286">
    <property type="protein sequence ID" value="cds.evm.model.05.1286"/>
    <property type="gene ID" value="evm.TU.05.1286"/>
</dbReference>